<dbReference type="SUPFAM" id="SSF58104">
    <property type="entry name" value="Methyl-accepting chemotaxis protein (MCP) signaling domain"/>
    <property type="match status" value="1"/>
</dbReference>
<dbReference type="PROSITE" id="PS50111">
    <property type="entry name" value="CHEMOTAXIS_TRANSDUC_2"/>
    <property type="match status" value="1"/>
</dbReference>
<dbReference type="Gene3D" id="6.10.340.10">
    <property type="match status" value="1"/>
</dbReference>
<evidence type="ECO:0000259" key="6">
    <source>
        <dbReference type="PROSITE" id="PS50111"/>
    </source>
</evidence>
<dbReference type="SMART" id="SM00304">
    <property type="entry name" value="HAMP"/>
    <property type="match status" value="1"/>
</dbReference>
<evidence type="ECO:0000259" key="7">
    <source>
        <dbReference type="PROSITE" id="PS50885"/>
    </source>
</evidence>
<dbReference type="PROSITE" id="PS50885">
    <property type="entry name" value="HAMP"/>
    <property type="match status" value="2"/>
</dbReference>
<dbReference type="InterPro" id="IPR003660">
    <property type="entry name" value="HAMP_dom"/>
</dbReference>
<dbReference type="EMBL" id="JBEPMB010000009">
    <property type="protein sequence ID" value="MET3615694.1"/>
    <property type="molecule type" value="Genomic_DNA"/>
</dbReference>
<feature type="compositionally biased region" description="Low complexity" evidence="4">
    <location>
        <begin position="748"/>
        <end position="762"/>
    </location>
</feature>
<dbReference type="Pfam" id="PF00015">
    <property type="entry name" value="MCPsignal"/>
    <property type="match status" value="1"/>
</dbReference>
<dbReference type="Proteomes" id="UP001549047">
    <property type="component" value="Unassembled WGS sequence"/>
</dbReference>
<dbReference type="Pfam" id="PF00672">
    <property type="entry name" value="HAMP"/>
    <property type="match status" value="1"/>
</dbReference>
<comment type="similarity">
    <text evidence="2">Belongs to the methyl-accepting chemotaxis (MCP) protein family.</text>
</comment>
<evidence type="ECO:0000256" key="4">
    <source>
        <dbReference type="SAM" id="MobiDB-lite"/>
    </source>
</evidence>
<feature type="region of interest" description="Disordered" evidence="4">
    <location>
        <begin position="744"/>
        <end position="768"/>
    </location>
</feature>
<feature type="domain" description="HAMP" evidence="7">
    <location>
        <begin position="346"/>
        <end position="399"/>
    </location>
</feature>
<proteinExistence type="inferred from homology"/>
<dbReference type="RefSeq" id="WP_354558166.1">
    <property type="nucleotide sequence ID" value="NZ_JBEPMB010000009.1"/>
</dbReference>
<keyword evidence="3" id="KW-0807">Transducer</keyword>
<dbReference type="InterPro" id="IPR051310">
    <property type="entry name" value="MCP_chemotaxis"/>
</dbReference>
<keyword evidence="5" id="KW-0812">Transmembrane</keyword>
<dbReference type="SUPFAM" id="SSF158472">
    <property type="entry name" value="HAMP domain-like"/>
    <property type="match status" value="1"/>
</dbReference>
<dbReference type="PANTHER" id="PTHR43531:SF11">
    <property type="entry name" value="METHYL-ACCEPTING CHEMOTAXIS PROTEIN 3"/>
    <property type="match status" value="1"/>
</dbReference>
<evidence type="ECO:0000256" key="2">
    <source>
        <dbReference type="ARBA" id="ARBA00029447"/>
    </source>
</evidence>
<keyword evidence="5" id="KW-1133">Transmembrane helix</keyword>
<evidence type="ECO:0000313" key="9">
    <source>
        <dbReference type="Proteomes" id="UP001549047"/>
    </source>
</evidence>
<dbReference type="CDD" id="cd11386">
    <property type="entry name" value="MCP_signal"/>
    <property type="match status" value="1"/>
</dbReference>
<gene>
    <name evidence="8" type="ORF">ABID16_004041</name>
</gene>
<feature type="domain" description="Methyl-accepting transducer" evidence="6">
    <location>
        <begin position="485"/>
        <end position="714"/>
    </location>
</feature>
<evidence type="ECO:0000256" key="3">
    <source>
        <dbReference type="PROSITE-ProRule" id="PRU00284"/>
    </source>
</evidence>
<dbReference type="SMART" id="SM00283">
    <property type="entry name" value="MA"/>
    <property type="match status" value="1"/>
</dbReference>
<reference evidence="8 9" key="1">
    <citation type="submission" date="2024-06" db="EMBL/GenBank/DDBJ databases">
        <title>Genomic Encyclopedia of Type Strains, Phase IV (KMG-IV): sequencing the most valuable type-strain genomes for metagenomic binning, comparative biology and taxonomic classification.</title>
        <authorList>
            <person name="Goeker M."/>
        </authorList>
    </citation>
    <scope>NUCLEOTIDE SEQUENCE [LARGE SCALE GENOMIC DNA]</scope>
    <source>
        <strain evidence="8 9">DSM 29780</strain>
    </source>
</reference>
<accession>A0ABV2J7D0</accession>
<feature type="domain" description="HAMP" evidence="7">
    <location>
        <begin position="428"/>
        <end position="480"/>
    </location>
</feature>
<keyword evidence="1" id="KW-0145">Chemotaxis</keyword>
<organism evidence="8 9">
    <name type="scientific">Rhizobium aquaticum</name>
    <dbReference type="NCBI Taxonomy" id="1549636"/>
    <lineage>
        <taxon>Bacteria</taxon>
        <taxon>Pseudomonadati</taxon>
        <taxon>Pseudomonadota</taxon>
        <taxon>Alphaproteobacteria</taxon>
        <taxon>Hyphomicrobiales</taxon>
        <taxon>Rhizobiaceae</taxon>
        <taxon>Rhizobium/Agrobacterium group</taxon>
        <taxon>Rhizobium</taxon>
    </lineage>
</organism>
<sequence>MFSIRNVLVSVFFVISLALGAVVSKSVLESYSAYNTFKKVAGLTAVDKALFDFLLNYRLERGHTNTAMITTPEKAGTTPQDIPVDRQKVDAAMKAIDKAIQAVDRPEFSAILAKTRTNYDTIVSMRAQIDAQLAMPLDSRNKDVNVKQMSFGATVLTDLETNAIFTESAIRALDNGLTDLLQIRGNAWAARAGAGAENIILNKAAASGAALPKADVVELIAQDAKVTASWLQVRALIDHPIVSNDLKQLLTKAEAAYFSGQIADTRDGMFKKAVAGEPVGVTLDNWLAPSSKSQAAIADVVVASMKVMDDKANELADGALSSVIAYGLLLLAALVVAIAGMVIVVRRVAMPIGNLTRCMQALADGDTQSLIPFTNRQDEIGGMAGSVEVFRQAAIRNKQLEAEADENRKLAEADRVEVQRRAEAEAQERLDRATGSLAAGLKRLAAGDMLCEIHEQFAPQFETLRADFNTSVSQLRAALLSVSNSAATVTNGSKEISDASDSLAKRTEQQAASLEETAAALEEITVNVVSTSKRAAEARTVVREARSHADHSGAVVRNAVTAMERIEQASQQISNIISVIDEIAFQTNLLALNAGVEAARAGDAGKGFAVVAQEVRELAQRSANAAKEIKALINNSTAAVSEGVKLVSDTGQGLNSIEQLVQVINTHMEAIATAAQEQSSGLAEVNTAVNHMDQATQQNAAMVEEMNAAGAGLAQESVNLADLLARFALGNDGQQLRNVASSMRAPSRAVAQRGRAGNAAAAPQWETF</sequence>
<dbReference type="InterPro" id="IPR004089">
    <property type="entry name" value="MCPsignal_dom"/>
</dbReference>
<evidence type="ECO:0000256" key="5">
    <source>
        <dbReference type="SAM" id="Phobius"/>
    </source>
</evidence>
<protein>
    <submittedName>
        <fullName evidence="8">Methyl-accepting chemotaxis protein</fullName>
    </submittedName>
</protein>
<evidence type="ECO:0000256" key="1">
    <source>
        <dbReference type="ARBA" id="ARBA00022500"/>
    </source>
</evidence>
<name>A0ABV2J7D0_9HYPH</name>
<evidence type="ECO:0000313" key="8">
    <source>
        <dbReference type="EMBL" id="MET3615694.1"/>
    </source>
</evidence>
<dbReference type="PANTHER" id="PTHR43531">
    <property type="entry name" value="PROTEIN ICFG"/>
    <property type="match status" value="1"/>
</dbReference>
<keyword evidence="9" id="KW-1185">Reference proteome</keyword>
<keyword evidence="5" id="KW-0472">Membrane</keyword>
<feature type="transmembrane region" description="Helical" evidence="5">
    <location>
        <begin position="323"/>
        <end position="345"/>
    </location>
</feature>
<dbReference type="Gene3D" id="1.10.287.950">
    <property type="entry name" value="Methyl-accepting chemotaxis protein"/>
    <property type="match status" value="1"/>
</dbReference>
<comment type="caution">
    <text evidence="8">The sequence shown here is derived from an EMBL/GenBank/DDBJ whole genome shotgun (WGS) entry which is preliminary data.</text>
</comment>